<evidence type="ECO:0000313" key="6">
    <source>
        <dbReference type="Proteomes" id="UP000030647"/>
    </source>
</evidence>
<dbReference type="InterPro" id="IPR018062">
    <property type="entry name" value="HTH_AraC-typ_CS"/>
</dbReference>
<reference evidence="6" key="1">
    <citation type="journal article" date="2013" name="Genome Announc.">
        <title>Whole-Genome Sequencing of Lactobacillus shenzhenensis Strain LY-73T.</title>
        <authorList>
            <person name="Lin Z."/>
            <person name="Liu Z."/>
            <person name="Yang R."/>
            <person name="Zou Y."/>
            <person name="Wan D."/>
            <person name="Chen J."/>
            <person name="Guo M."/>
            <person name="Zhao J."/>
            <person name="Fang C."/>
            <person name="Yang R."/>
            <person name="Liu F."/>
        </authorList>
    </citation>
    <scope>NUCLEOTIDE SEQUENCE [LARGE SCALE GENOMIC DNA]</scope>
    <source>
        <strain evidence="6">LY-73</strain>
    </source>
</reference>
<dbReference type="SUPFAM" id="SSF46689">
    <property type="entry name" value="Homeodomain-like"/>
    <property type="match status" value="2"/>
</dbReference>
<dbReference type="EMBL" id="KI271588">
    <property type="protein sequence ID" value="ERL65267.1"/>
    <property type="molecule type" value="Genomic_DNA"/>
</dbReference>
<dbReference type="GO" id="GO:0043565">
    <property type="term" value="F:sequence-specific DNA binding"/>
    <property type="evidence" value="ECO:0007669"/>
    <property type="project" value="InterPro"/>
</dbReference>
<dbReference type="Gene3D" id="2.60.120.10">
    <property type="entry name" value="Jelly Rolls"/>
    <property type="match status" value="1"/>
</dbReference>
<dbReference type="InterPro" id="IPR014710">
    <property type="entry name" value="RmlC-like_jellyroll"/>
</dbReference>
<feature type="domain" description="HTH araC/xylS-type" evidence="4">
    <location>
        <begin position="183"/>
        <end position="281"/>
    </location>
</feature>
<dbReference type="PANTHER" id="PTHR43280">
    <property type="entry name" value="ARAC-FAMILY TRANSCRIPTIONAL REGULATOR"/>
    <property type="match status" value="1"/>
</dbReference>
<evidence type="ECO:0000256" key="2">
    <source>
        <dbReference type="ARBA" id="ARBA00023125"/>
    </source>
</evidence>
<dbReference type="HOGENOM" id="CLU_000445_88_6_9"/>
<dbReference type="InterPro" id="IPR018060">
    <property type="entry name" value="HTH_AraC"/>
</dbReference>
<sequence length="310" mass="35044">MDKSDLFVKGWPDDMQFLNFSLEAPLAYASCGEFTAELGWQHHRYQHETDTEILVGLSGQVFLQVSGETFTLEAGDVLTVFPHETIQGTRQTVTPSTFFWLHVVAPATVTAQPAANALTLPRFFHLQAQEKAVVNIHQLLDVSHSHYLVPRAADYQATMLFIELANDAAQQRAASPSHQGISNLVREWIRTHMAEPLTVTAIADRFHLNASYLTRIFKRATGMSIQEYISSVRLDYARYLLLTTSEPVAAVARQAFFNDPKYFSRLFKKKLQLTPSQYRQAYTHTFLNNQQVDPGVDVAAQVAQLENKQR</sequence>
<evidence type="ECO:0000259" key="4">
    <source>
        <dbReference type="PROSITE" id="PS01124"/>
    </source>
</evidence>
<evidence type="ECO:0000256" key="3">
    <source>
        <dbReference type="ARBA" id="ARBA00023163"/>
    </source>
</evidence>
<keyword evidence="3" id="KW-0804">Transcription</keyword>
<dbReference type="SUPFAM" id="SSF51215">
    <property type="entry name" value="Regulatory protein AraC"/>
    <property type="match status" value="1"/>
</dbReference>
<dbReference type="GO" id="GO:0003700">
    <property type="term" value="F:DNA-binding transcription factor activity"/>
    <property type="evidence" value="ECO:0007669"/>
    <property type="project" value="InterPro"/>
</dbReference>
<proteinExistence type="predicted"/>
<accession>U4TV23</accession>
<dbReference type="PROSITE" id="PS00041">
    <property type="entry name" value="HTH_ARAC_FAMILY_1"/>
    <property type="match status" value="1"/>
</dbReference>
<name>U4TV23_9LACO</name>
<protein>
    <submittedName>
        <fullName evidence="5">RhaR</fullName>
    </submittedName>
</protein>
<organism evidence="5 6">
    <name type="scientific">Schleiferilactobacillus shenzhenensis LY-73</name>
    <dbReference type="NCBI Taxonomy" id="1231336"/>
    <lineage>
        <taxon>Bacteria</taxon>
        <taxon>Bacillati</taxon>
        <taxon>Bacillota</taxon>
        <taxon>Bacilli</taxon>
        <taxon>Lactobacillales</taxon>
        <taxon>Lactobacillaceae</taxon>
        <taxon>Schleiferilactobacillus</taxon>
    </lineage>
</organism>
<dbReference type="AlphaFoldDB" id="U4TV23"/>
<dbReference type="InterPro" id="IPR009057">
    <property type="entry name" value="Homeodomain-like_sf"/>
</dbReference>
<dbReference type="SMART" id="SM00342">
    <property type="entry name" value="HTH_ARAC"/>
    <property type="match status" value="1"/>
</dbReference>
<dbReference type="InterPro" id="IPR003313">
    <property type="entry name" value="AraC-bd"/>
</dbReference>
<dbReference type="eggNOG" id="COG4977">
    <property type="taxonomic scope" value="Bacteria"/>
</dbReference>
<dbReference type="Proteomes" id="UP000030647">
    <property type="component" value="Unassembled WGS sequence"/>
</dbReference>
<keyword evidence="6" id="KW-1185">Reference proteome</keyword>
<evidence type="ECO:0000256" key="1">
    <source>
        <dbReference type="ARBA" id="ARBA00023015"/>
    </source>
</evidence>
<dbReference type="PROSITE" id="PS01124">
    <property type="entry name" value="HTH_ARAC_FAMILY_2"/>
    <property type="match status" value="1"/>
</dbReference>
<keyword evidence="2" id="KW-0238">DNA-binding</keyword>
<dbReference type="Gene3D" id="1.10.10.60">
    <property type="entry name" value="Homeodomain-like"/>
    <property type="match status" value="2"/>
</dbReference>
<gene>
    <name evidence="5" type="primary">rhaR</name>
    <name evidence="5" type="ORF">L248_2942</name>
</gene>
<dbReference type="PANTHER" id="PTHR43280:SF2">
    <property type="entry name" value="HTH-TYPE TRANSCRIPTIONAL REGULATOR EXSA"/>
    <property type="match status" value="1"/>
</dbReference>
<dbReference type="Pfam" id="PF12833">
    <property type="entry name" value="HTH_18"/>
    <property type="match status" value="1"/>
</dbReference>
<keyword evidence="1" id="KW-0805">Transcription regulation</keyword>
<dbReference type="Pfam" id="PF02311">
    <property type="entry name" value="AraC_binding"/>
    <property type="match status" value="1"/>
</dbReference>
<dbReference type="InterPro" id="IPR037923">
    <property type="entry name" value="HTH-like"/>
</dbReference>
<dbReference type="STRING" id="1231336.L248_2942"/>
<dbReference type="CDD" id="cd02208">
    <property type="entry name" value="cupin_RmlC-like"/>
    <property type="match status" value="1"/>
</dbReference>
<evidence type="ECO:0000313" key="5">
    <source>
        <dbReference type="EMBL" id="ERL65267.1"/>
    </source>
</evidence>